<proteinExistence type="predicted"/>
<evidence type="ECO:0000313" key="3">
    <source>
        <dbReference type="EMBL" id="CAG8605232.1"/>
    </source>
</evidence>
<dbReference type="SUPFAM" id="SSF54695">
    <property type="entry name" value="POZ domain"/>
    <property type="match status" value="1"/>
</dbReference>
<dbReference type="PANTHER" id="PTHR45774">
    <property type="entry name" value="BTB/POZ DOMAIN-CONTAINING"/>
    <property type="match status" value="1"/>
</dbReference>
<accession>A0A9N9CJ11</accession>
<dbReference type="Proteomes" id="UP000789342">
    <property type="component" value="Unassembled WGS sequence"/>
</dbReference>
<dbReference type="Pfam" id="PF00651">
    <property type="entry name" value="BTB"/>
    <property type="match status" value="1"/>
</dbReference>
<dbReference type="AlphaFoldDB" id="A0A9N9CJ11"/>
<dbReference type="PROSITE" id="PS51886">
    <property type="entry name" value="TLDC"/>
    <property type="match status" value="1"/>
</dbReference>
<dbReference type="InterPro" id="IPR000210">
    <property type="entry name" value="BTB/POZ_dom"/>
</dbReference>
<dbReference type="InterPro" id="IPR006571">
    <property type="entry name" value="TLDc_dom"/>
</dbReference>
<dbReference type="OrthoDB" id="298084at2759"/>
<evidence type="ECO:0000313" key="4">
    <source>
        <dbReference type="Proteomes" id="UP000789342"/>
    </source>
</evidence>
<dbReference type="PANTHER" id="PTHR45774:SF3">
    <property type="entry name" value="BTB (POZ) DOMAIN-CONTAINING 2B-RELATED"/>
    <property type="match status" value="1"/>
</dbReference>
<dbReference type="InterPro" id="IPR011705">
    <property type="entry name" value="BACK"/>
</dbReference>
<feature type="domain" description="BTB" evidence="1">
    <location>
        <begin position="12"/>
        <end position="85"/>
    </location>
</feature>
<dbReference type="Gene3D" id="1.25.40.420">
    <property type="match status" value="1"/>
</dbReference>
<reference evidence="3" key="1">
    <citation type="submission" date="2021-06" db="EMBL/GenBank/DDBJ databases">
        <authorList>
            <person name="Kallberg Y."/>
            <person name="Tangrot J."/>
            <person name="Rosling A."/>
        </authorList>
    </citation>
    <scope>NUCLEOTIDE SEQUENCE</scope>
    <source>
        <strain evidence="3">CL551</strain>
    </source>
</reference>
<evidence type="ECO:0000259" key="1">
    <source>
        <dbReference type="PROSITE" id="PS50097"/>
    </source>
</evidence>
<keyword evidence="4" id="KW-1185">Reference proteome</keyword>
<dbReference type="CDD" id="cd18186">
    <property type="entry name" value="BTB_POZ_ZBTB_KLHL-like"/>
    <property type="match status" value="1"/>
</dbReference>
<dbReference type="Pfam" id="PF07707">
    <property type="entry name" value="BACK"/>
    <property type="match status" value="1"/>
</dbReference>
<dbReference type="SMART" id="SM00225">
    <property type="entry name" value="BTB"/>
    <property type="match status" value="1"/>
</dbReference>
<feature type="domain" description="TLDc" evidence="2">
    <location>
        <begin position="279"/>
        <end position="447"/>
    </location>
</feature>
<dbReference type="Gene3D" id="3.30.710.10">
    <property type="entry name" value="Potassium Channel Kv1.1, Chain A"/>
    <property type="match status" value="1"/>
</dbReference>
<protein>
    <submittedName>
        <fullName evidence="3">17197_t:CDS:1</fullName>
    </submittedName>
</protein>
<comment type="caution">
    <text evidence="3">The sequence shown here is derived from an EMBL/GenBank/DDBJ whole genome shotgun (WGS) entry which is preliminary data.</text>
</comment>
<dbReference type="InterPro" id="IPR011333">
    <property type="entry name" value="SKP1/BTB/POZ_sf"/>
</dbReference>
<gene>
    <name evidence="3" type="ORF">AMORRO_LOCUS7962</name>
</gene>
<sequence length="460" mass="53708">MNNLETTNYNGSDVIIIVGEKPNEKEFKAKKSILTSKSEYFKIALSIQWARKENGYIIFKKPNISPSVFEILLKYIYTGNIFVENDKVSLVDIAIASDELQLSGAYKKLERRLLKNKLSWKPSDIFTVLQHDNLTTLYNASIELACRNPKTIFESEDFFDMKENNLVDILKSDDLELDEFEIWEYLIQWGIENTTSDIDKDFRKWTPGNFNDLKNTLQNCVPHIRFFQMLPNDYSKVRDHFKDILPDGLDNEITEYFSNPNFEPSINILPPRKYPFESNIIHAKDAGLIASWIDKRETPYRIANLPFEFKLIYRASRDGFGIENFHKNCDKKGPTVVVIKVHNSEEIIGGYNPLKWDAGLEENEYIVRSVDYNRETSKSFIFSLKNRHSLLSQISYKEKAIIWCREKGPCFGSRDLHIISAGSDIICRSKRYSYEKNIIEKETFKIEEYEDGLRETSEFL</sequence>
<dbReference type="PROSITE" id="PS50097">
    <property type="entry name" value="BTB"/>
    <property type="match status" value="1"/>
</dbReference>
<dbReference type="Pfam" id="PF07534">
    <property type="entry name" value="TLD"/>
    <property type="match status" value="1"/>
</dbReference>
<organism evidence="3 4">
    <name type="scientific">Acaulospora morrowiae</name>
    <dbReference type="NCBI Taxonomy" id="94023"/>
    <lineage>
        <taxon>Eukaryota</taxon>
        <taxon>Fungi</taxon>
        <taxon>Fungi incertae sedis</taxon>
        <taxon>Mucoromycota</taxon>
        <taxon>Glomeromycotina</taxon>
        <taxon>Glomeromycetes</taxon>
        <taxon>Diversisporales</taxon>
        <taxon>Acaulosporaceae</taxon>
        <taxon>Acaulospora</taxon>
    </lineage>
</organism>
<evidence type="ECO:0000259" key="2">
    <source>
        <dbReference type="PROSITE" id="PS51886"/>
    </source>
</evidence>
<name>A0A9N9CJ11_9GLOM</name>
<dbReference type="EMBL" id="CAJVPV010006442">
    <property type="protein sequence ID" value="CAG8605232.1"/>
    <property type="molecule type" value="Genomic_DNA"/>
</dbReference>